<dbReference type="AlphaFoldDB" id="A0A0V0Y2I8"/>
<dbReference type="Gene3D" id="2.60.40.150">
    <property type="entry name" value="C2 domain"/>
    <property type="match status" value="1"/>
</dbReference>
<dbReference type="InterPro" id="IPR008160">
    <property type="entry name" value="Collagen"/>
</dbReference>
<dbReference type="Pfam" id="PF07679">
    <property type="entry name" value="I-set"/>
    <property type="match status" value="1"/>
</dbReference>
<dbReference type="Proteomes" id="UP000054815">
    <property type="component" value="Unassembled WGS sequence"/>
</dbReference>
<evidence type="ECO:0000256" key="4">
    <source>
        <dbReference type="SAM" id="MobiDB-lite"/>
    </source>
</evidence>
<evidence type="ECO:0000256" key="3">
    <source>
        <dbReference type="PROSITE-ProRule" id="PRU00446"/>
    </source>
</evidence>
<dbReference type="InterPro" id="IPR036179">
    <property type="entry name" value="Ig-like_dom_sf"/>
</dbReference>
<dbReference type="PROSITE" id="PS50004">
    <property type="entry name" value="C2"/>
    <property type="match status" value="1"/>
</dbReference>
<dbReference type="GO" id="GO:0005615">
    <property type="term" value="C:extracellular space"/>
    <property type="evidence" value="ECO:0007669"/>
    <property type="project" value="TreeGrafter"/>
</dbReference>
<dbReference type="SUPFAM" id="SSF48726">
    <property type="entry name" value="Immunoglobulin"/>
    <property type="match status" value="1"/>
</dbReference>
<dbReference type="InterPro" id="IPR050605">
    <property type="entry name" value="Olfactomedin-like_domain"/>
</dbReference>
<comment type="caution">
    <text evidence="3">Lacks conserved residue(s) required for the propagation of feature annotation.</text>
</comment>
<dbReference type="Pfam" id="PF02191">
    <property type="entry name" value="OLF"/>
    <property type="match status" value="1"/>
</dbReference>
<evidence type="ECO:0000313" key="7">
    <source>
        <dbReference type="EMBL" id="KRX94638.1"/>
    </source>
</evidence>
<comment type="caution">
    <text evidence="7">The sequence shown here is derived from an EMBL/GenBank/DDBJ whole genome shotgun (WGS) entry which is preliminary data.</text>
</comment>
<evidence type="ECO:0000256" key="2">
    <source>
        <dbReference type="ARBA" id="ARBA00022525"/>
    </source>
</evidence>
<comment type="subcellular location">
    <subcellularLocation>
        <location evidence="1">Secreted</location>
    </subcellularLocation>
</comment>
<dbReference type="SMART" id="SM00239">
    <property type="entry name" value="C2"/>
    <property type="match status" value="1"/>
</dbReference>
<accession>A0A0V0Y2I8</accession>
<dbReference type="InterPro" id="IPR013098">
    <property type="entry name" value="Ig_I-set"/>
</dbReference>
<evidence type="ECO:0000259" key="6">
    <source>
        <dbReference type="PROSITE" id="PS51132"/>
    </source>
</evidence>
<evidence type="ECO:0000256" key="1">
    <source>
        <dbReference type="ARBA" id="ARBA00004613"/>
    </source>
</evidence>
<dbReference type="InterPro" id="IPR003112">
    <property type="entry name" value="Olfac-like_dom"/>
</dbReference>
<gene>
    <name evidence="7" type="primary">OLFML2A</name>
    <name evidence="7" type="ORF">T4E_11211</name>
</gene>
<dbReference type="PANTHER" id="PTHR23192:SF85">
    <property type="entry name" value="GLIOMEDIN"/>
    <property type="match status" value="1"/>
</dbReference>
<dbReference type="SMART" id="SM00284">
    <property type="entry name" value="OLF"/>
    <property type="match status" value="1"/>
</dbReference>
<evidence type="ECO:0000259" key="5">
    <source>
        <dbReference type="PROSITE" id="PS50004"/>
    </source>
</evidence>
<dbReference type="Gene3D" id="2.60.40.10">
    <property type="entry name" value="Immunoglobulins"/>
    <property type="match status" value="1"/>
</dbReference>
<feature type="region of interest" description="Disordered" evidence="4">
    <location>
        <begin position="447"/>
        <end position="483"/>
    </location>
</feature>
<dbReference type="EMBL" id="JYDU01000069">
    <property type="protein sequence ID" value="KRX94638.1"/>
    <property type="molecule type" value="Genomic_DNA"/>
</dbReference>
<dbReference type="Pfam" id="PF00168">
    <property type="entry name" value="C2"/>
    <property type="match status" value="1"/>
</dbReference>
<dbReference type="PROSITE" id="PS51132">
    <property type="entry name" value="OLF"/>
    <property type="match status" value="1"/>
</dbReference>
<sequence>MDHCLLNKMILGNVNFSGHKRGSGGHRKAKHNNTFQVDGRRAFSMQPIVHRNLETPTGNRLKKQALHVRWSHYDTMQVGGGDPVSQVISSLKQVGLHSGSETNSVKETRCSGKLFVALMYQPEQCRLTVYVLQAKELSPPDSPIDSFAIIWLVQQNGECEKRTTTVKYGRCSPIYNEIVNFYIEPQAACEASLVIALSSASSTVMQDEIGHVILGNLSNESGKMQWRQMIAYPNHRIAKVRILRGRSFQLSKFLHNSNNIMDPYIEQAPSILNKPDGSVLFECMVSANPDPEVKWYFKDQELTNNDRYDGSANRLLLLLLPGGDIRACALGASGMLCIHLRRHLNAPWLWLQLLVVLLPAVIYISNRLYLRQLQQDVSSVKIQLQAEQFRNCPPMETGQQENVPGPVTSASRAKRDENLRFHWAKDAFIEQCMAVHQYCAEMDDLEQGAQGLPGPRGPQGRRGMPGDRGPTGSPGERGPMGMPGAPGIDGKDANCSTCEFSLYDNCSLSTQNGSHLPRLFPFQYLTGAEALESIGNFLTASEQDNGRLSQCILNCIQEVVVTDVTTPSSTTATTPAERTEEVPVDVKDAVAHCALQRFGKPIFHAHAKTYYGAWMKDPFPRRYEDFKKRWLTQHFYGNSLYEFENEADLRREKVSRIVDLPYMYDGTGHVIYNGSLFYQRAGTPKIAKYDIYTGEYKEKAIAKVAYKYDHYLYKVPYNYFDFAIDENGLWVVYRYWNKQYLVVSHVDMRDLTILQTWEITELDRSEIADCFVICGSLYCIQSNTELNSNVSVKYDLYRNKLTKIDIPWVNLYQSSNMIAYNPSDKKIYVFDYGYLLTVPGEIYWRA</sequence>
<evidence type="ECO:0000313" key="8">
    <source>
        <dbReference type="Proteomes" id="UP000054815"/>
    </source>
</evidence>
<reference evidence="7 8" key="1">
    <citation type="submission" date="2015-01" db="EMBL/GenBank/DDBJ databases">
        <title>Evolution of Trichinella species and genotypes.</title>
        <authorList>
            <person name="Korhonen P.K."/>
            <person name="Edoardo P."/>
            <person name="Giuseppe L.R."/>
            <person name="Gasser R.B."/>
        </authorList>
    </citation>
    <scope>NUCLEOTIDE SEQUENCE [LARGE SCALE GENOMIC DNA]</scope>
    <source>
        <strain evidence="7">ISS141</strain>
    </source>
</reference>
<dbReference type="GO" id="GO:0007165">
    <property type="term" value="P:signal transduction"/>
    <property type="evidence" value="ECO:0007669"/>
    <property type="project" value="TreeGrafter"/>
</dbReference>
<dbReference type="PANTHER" id="PTHR23192">
    <property type="entry name" value="OLFACTOMEDIN-RELATED"/>
    <property type="match status" value="1"/>
</dbReference>
<dbReference type="InterPro" id="IPR000008">
    <property type="entry name" value="C2_dom"/>
</dbReference>
<organism evidence="7 8">
    <name type="scientific">Trichinella pseudospiralis</name>
    <name type="common">Parasitic roundworm</name>
    <dbReference type="NCBI Taxonomy" id="6337"/>
    <lineage>
        <taxon>Eukaryota</taxon>
        <taxon>Metazoa</taxon>
        <taxon>Ecdysozoa</taxon>
        <taxon>Nematoda</taxon>
        <taxon>Enoplea</taxon>
        <taxon>Dorylaimia</taxon>
        <taxon>Trichinellida</taxon>
        <taxon>Trichinellidae</taxon>
        <taxon>Trichinella</taxon>
    </lineage>
</organism>
<protein>
    <submittedName>
        <fullName evidence="7">Olfactomedin-like protein 2A</fullName>
    </submittedName>
</protein>
<feature type="domain" description="Olfactomedin-like" evidence="6">
    <location>
        <begin position="592"/>
        <end position="844"/>
    </location>
</feature>
<dbReference type="SUPFAM" id="SSF49562">
    <property type="entry name" value="C2 domain (Calcium/lipid-binding domain, CaLB)"/>
    <property type="match status" value="1"/>
</dbReference>
<dbReference type="STRING" id="6337.A0A0V0Y2I8"/>
<dbReference type="InterPro" id="IPR013783">
    <property type="entry name" value="Ig-like_fold"/>
</dbReference>
<name>A0A0V0Y2I8_TRIPS</name>
<dbReference type="Pfam" id="PF01391">
    <property type="entry name" value="Collagen"/>
    <property type="match status" value="1"/>
</dbReference>
<keyword evidence="2" id="KW-0964">Secreted</keyword>
<dbReference type="InterPro" id="IPR035892">
    <property type="entry name" value="C2_domain_sf"/>
</dbReference>
<feature type="domain" description="C2" evidence="5">
    <location>
        <begin position="110"/>
        <end position="227"/>
    </location>
</feature>
<proteinExistence type="predicted"/>